<dbReference type="SUPFAM" id="SSF53335">
    <property type="entry name" value="S-adenosyl-L-methionine-dependent methyltransferases"/>
    <property type="match status" value="1"/>
</dbReference>
<dbReference type="InterPro" id="IPR019874">
    <property type="entry name" value="RF_methyltr_PrmC"/>
</dbReference>
<dbReference type="NCBIfam" id="TIGR00536">
    <property type="entry name" value="hemK_fam"/>
    <property type="match status" value="1"/>
</dbReference>
<evidence type="ECO:0000256" key="1">
    <source>
        <dbReference type="ARBA" id="ARBA00022603"/>
    </source>
</evidence>
<dbReference type="Proteomes" id="UP000034492">
    <property type="component" value="Unassembled WGS sequence"/>
</dbReference>
<dbReference type="EMBL" id="LBSA01000022">
    <property type="protein sequence ID" value="KKQ08568.1"/>
    <property type="molecule type" value="Genomic_DNA"/>
</dbReference>
<gene>
    <name evidence="4" type="ORF">US19_C0022G0029</name>
</gene>
<dbReference type="Pfam" id="PF06325">
    <property type="entry name" value="PrmA"/>
    <property type="match status" value="1"/>
</dbReference>
<keyword evidence="2 4" id="KW-0808">Transferase</keyword>
<organism evidence="4 5">
    <name type="scientific">Candidatus Daviesbacteria bacterium GW2011_GWB1_36_5</name>
    <dbReference type="NCBI Taxonomy" id="1618426"/>
    <lineage>
        <taxon>Bacteria</taxon>
        <taxon>Candidatus Daviesiibacteriota</taxon>
    </lineage>
</organism>
<accession>A0A0G0ENH3</accession>
<evidence type="ECO:0000313" key="4">
    <source>
        <dbReference type="EMBL" id="KKQ08568.1"/>
    </source>
</evidence>
<dbReference type="Gene3D" id="3.40.50.150">
    <property type="entry name" value="Vaccinia Virus protein VP39"/>
    <property type="match status" value="1"/>
</dbReference>
<dbReference type="NCBIfam" id="TIGR03534">
    <property type="entry name" value="RF_mod_PrmC"/>
    <property type="match status" value="1"/>
</dbReference>
<name>A0A0G0ENH3_9BACT</name>
<sequence>MKTESNLPKQYIQGYTEFYKLKFKLTPDVLIPRPETELLVEETIKFVNSLTSKPVDSSKRANESTILDIGTGSGCIAISVAKNLPNTKIIATDVSPKALEIAKLNAKFHRVENKIIFLESDLLDYLASHLKGGFVKAPDVIAANLPYIPSARVMLLDPMVRDFEPKIALDGGRDGFELYRKLFAQITEKKVFPKVLIIEIDYTQAELAKAEAKKYFPKAQAYIKMDLAKLERFLVLKFHN</sequence>
<dbReference type="CDD" id="cd02440">
    <property type="entry name" value="AdoMet_MTases"/>
    <property type="match status" value="1"/>
</dbReference>
<reference evidence="4 5" key="1">
    <citation type="journal article" date="2015" name="Nature">
        <title>rRNA introns, odd ribosomes, and small enigmatic genomes across a large radiation of phyla.</title>
        <authorList>
            <person name="Brown C.T."/>
            <person name="Hug L.A."/>
            <person name="Thomas B.C."/>
            <person name="Sharon I."/>
            <person name="Castelle C.J."/>
            <person name="Singh A."/>
            <person name="Wilkins M.J."/>
            <person name="Williams K.H."/>
            <person name="Banfield J.F."/>
        </authorList>
    </citation>
    <scope>NUCLEOTIDE SEQUENCE [LARGE SCALE GENOMIC DNA]</scope>
</reference>
<comment type="caution">
    <text evidence="4">The sequence shown here is derived from an EMBL/GenBank/DDBJ whole genome shotgun (WGS) entry which is preliminary data.</text>
</comment>
<evidence type="ECO:0000256" key="3">
    <source>
        <dbReference type="ARBA" id="ARBA00022691"/>
    </source>
</evidence>
<dbReference type="PATRIC" id="fig|1618426.3.peg.805"/>
<dbReference type="InterPro" id="IPR050320">
    <property type="entry name" value="N5-glutamine_MTase"/>
</dbReference>
<dbReference type="GO" id="GO:0008276">
    <property type="term" value="F:protein methyltransferase activity"/>
    <property type="evidence" value="ECO:0007669"/>
    <property type="project" value="InterPro"/>
</dbReference>
<protein>
    <submittedName>
        <fullName evidence="4">Release factor glutamine methyltransferase</fullName>
    </submittedName>
</protein>
<evidence type="ECO:0000256" key="2">
    <source>
        <dbReference type="ARBA" id="ARBA00022679"/>
    </source>
</evidence>
<dbReference type="GO" id="GO:0032259">
    <property type="term" value="P:methylation"/>
    <property type="evidence" value="ECO:0007669"/>
    <property type="project" value="UniProtKB-KW"/>
</dbReference>
<keyword evidence="1 4" id="KW-0489">Methyltransferase</keyword>
<evidence type="ECO:0000313" key="5">
    <source>
        <dbReference type="Proteomes" id="UP000034492"/>
    </source>
</evidence>
<proteinExistence type="predicted"/>
<dbReference type="PANTHER" id="PTHR18895:SF74">
    <property type="entry name" value="MTRF1L RELEASE FACTOR GLUTAMINE METHYLTRANSFERASE"/>
    <property type="match status" value="1"/>
</dbReference>
<dbReference type="InterPro" id="IPR004556">
    <property type="entry name" value="HemK-like"/>
</dbReference>
<keyword evidence="3" id="KW-0949">S-adenosyl-L-methionine</keyword>
<dbReference type="InterPro" id="IPR029063">
    <property type="entry name" value="SAM-dependent_MTases_sf"/>
</dbReference>
<dbReference type="PANTHER" id="PTHR18895">
    <property type="entry name" value="HEMK METHYLTRANSFERASE"/>
    <property type="match status" value="1"/>
</dbReference>
<dbReference type="AlphaFoldDB" id="A0A0G0ENH3"/>